<dbReference type="AlphaFoldDB" id="A0ABD5WCT4"/>
<reference evidence="3 4" key="1">
    <citation type="journal article" date="2019" name="Int. J. Syst. Evol. Microbiol.">
        <title>The Global Catalogue of Microorganisms (GCM) 10K type strain sequencing project: providing services to taxonomists for standard genome sequencing and annotation.</title>
        <authorList>
            <consortium name="The Broad Institute Genomics Platform"/>
            <consortium name="The Broad Institute Genome Sequencing Center for Infectious Disease"/>
            <person name="Wu L."/>
            <person name="Ma J."/>
        </authorList>
    </citation>
    <scope>NUCLEOTIDE SEQUENCE [LARGE SCALE GENOMIC DNA]</scope>
    <source>
        <strain evidence="3 4">DT31</strain>
    </source>
</reference>
<comment type="similarity">
    <text evidence="1">Belongs to the universal stress protein A family.</text>
</comment>
<evidence type="ECO:0000313" key="3">
    <source>
        <dbReference type="EMBL" id="MFC7071057.1"/>
    </source>
</evidence>
<evidence type="ECO:0000259" key="2">
    <source>
        <dbReference type="Pfam" id="PF00582"/>
    </source>
</evidence>
<dbReference type="PANTHER" id="PTHR46268:SF24">
    <property type="entry name" value="UNIVERSAL STRESS PROTEIN"/>
    <property type="match status" value="1"/>
</dbReference>
<dbReference type="PANTHER" id="PTHR46268">
    <property type="entry name" value="STRESS RESPONSE PROTEIN NHAX"/>
    <property type="match status" value="1"/>
</dbReference>
<dbReference type="InterPro" id="IPR014729">
    <property type="entry name" value="Rossmann-like_a/b/a_fold"/>
</dbReference>
<dbReference type="SUPFAM" id="SSF52402">
    <property type="entry name" value="Adenine nucleotide alpha hydrolases-like"/>
    <property type="match status" value="1"/>
</dbReference>
<accession>A0ABD5WCT4</accession>
<dbReference type="Proteomes" id="UP001596461">
    <property type="component" value="Unassembled WGS sequence"/>
</dbReference>
<dbReference type="InterPro" id="IPR006016">
    <property type="entry name" value="UspA"/>
</dbReference>
<evidence type="ECO:0000256" key="1">
    <source>
        <dbReference type="ARBA" id="ARBA00008791"/>
    </source>
</evidence>
<dbReference type="Gene3D" id="3.40.50.620">
    <property type="entry name" value="HUPs"/>
    <property type="match status" value="1"/>
</dbReference>
<keyword evidence="4" id="KW-1185">Reference proteome</keyword>
<dbReference type="EMBL" id="JBHTAH010000017">
    <property type="protein sequence ID" value="MFC7071057.1"/>
    <property type="molecule type" value="Genomic_DNA"/>
</dbReference>
<dbReference type="PRINTS" id="PR01438">
    <property type="entry name" value="UNVRSLSTRESS"/>
</dbReference>
<feature type="domain" description="UspA" evidence="2">
    <location>
        <begin position="1"/>
        <end position="142"/>
    </location>
</feature>
<dbReference type="RefSeq" id="WP_284032718.1">
    <property type="nucleotide sequence ID" value="NZ_CP126154.1"/>
</dbReference>
<sequence>MSETMLVPIDGSVPAERALRYAVATFPTASITTLYVVDPVESVIASEAGGLSEAEAWYETERERGTEIHDAAAEIAAEYGVELTAVTEVGRPAPTILDYCEEHGIDQIVMGSHGRTGIERAVLGSVAERVVRRSRKTVTVVR</sequence>
<name>A0ABD5WCT4_9EURY</name>
<evidence type="ECO:0000313" key="4">
    <source>
        <dbReference type="Proteomes" id="UP001596461"/>
    </source>
</evidence>
<proteinExistence type="inferred from homology"/>
<protein>
    <submittedName>
        <fullName evidence="3">Universal stress protein</fullName>
    </submittedName>
</protein>
<dbReference type="GeneID" id="81124597"/>
<dbReference type="Pfam" id="PF00582">
    <property type="entry name" value="Usp"/>
    <property type="match status" value="1"/>
</dbReference>
<gene>
    <name evidence="3" type="ORF">ACFQL9_15530</name>
</gene>
<organism evidence="3 4">
    <name type="scientific">Halobaculum lipolyticum</name>
    <dbReference type="NCBI Taxonomy" id="3032001"/>
    <lineage>
        <taxon>Archaea</taxon>
        <taxon>Methanobacteriati</taxon>
        <taxon>Methanobacteriota</taxon>
        <taxon>Stenosarchaea group</taxon>
        <taxon>Halobacteria</taxon>
        <taxon>Halobacteriales</taxon>
        <taxon>Haloferacaceae</taxon>
        <taxon>Halobaculum</taxon>
    </lineage>
</organism>
<dbReference type="CDD" id="cd00293">
    <property type="entry name" value="USP-like"/>
    <property type="match status" value="1"/>
</dbReference>
<dbReference type="InterPro" id="IPR006015">
    <property type="entry name" value="Universal_stress_UspA"/>
</dbReference>
<comment type="caution">
    <text evidence="3">The sequence shown here is derived from an EMBL/GenBank/DDBJ whole genome shotgun (WGS) entry which is preliminary data.</text>
</comment>